<dbReference type="EMBL" id="DS022300">
    <property type="protein sequence ID" value="OAJ36916.1"/>
    <property type="molecule type" value="Genomic_DNA"/>
</dbReference>
<feature type="region of interest" description="Disordered" evidence="1">
    <location>
        <begin position="68"/>
        <end position="103"/>
    </location>
</feature>
<sequence length="518" mass="57612">MYPTNGSFLAGRQLSLVHHQTALERLPASAALPSAAGRYRSGTIGGSLLSGVASKHSLIMDLMSENRRAPTTDATNRDGNARLGTSQQSRYSQPEKKVKRVKQPAAESKKMLFAINDSNKQVSESKIDDSSESIVTSKSSIIEGVLLIDNGSSTLLESGISPKKNTFTNARFLPKGKMMKHSKTKMAFEILDIAAKPKLPKNPKPQSYTSLDSVMPSIRSISTQPLLAETSTLTTESKKYKSAPVLLTRILSSPDLQETQHLSDLYNQQHVSAPHLTLLPEQTKLKSQESGIEQESTVIRPLLSNSRSRSKSLCSGIESKAKWSPKEAMTWACSSIINTEIAQSRKALKMIRKRSTNKQIQKWYSVPQAALTKKPFSGKNNPIRQTPSTPDIHSEIEMGALLEKMKSLGTIKSQRDLKKRLQDHADHLIKHEEAHKQQKEQSEQKKGKEQAWKEFLQRRAEVHGLNQTLQSLFESVQLGHHYPKQVHADGEINSPTIEREIDSLSQSNGEFSNLINRV</sequence>
<name>A0A177WAV3_BATDL</name>
<reference evidence="2 3" key="1">
    <citation type="submission" date="2006-10" db="EMBL/GenBank/DDBJ databases">
        <title>The Genome Sequence of Batrachochytrium dendrobatidis JEL423.</title>
        <authorList>
            <consortium name="The Broad Institute Genome Sequencing Platform"/>
            <person name="Birren B."/>
            <person name="Lander E."/>
            <person name="Galagan J."/>
            <person name="Cuomo C."/>
            <person name="Devon K."/>
            <person name="Jaffe D."/>
            <person name="Butler J."/>
            <person name="Alvarez P."/>
            <person name="Gnerre S."/>
            <person name="Grabherr M."/>
            <person name="Kleber M."/>
            <person name="Mauceli E."/>
            <person name="Brockman W."/>
            <person name="Young S."/>
            <person name="LaButti K."/>
            <person name="Sykes S."/>
            <person name="DeCaprio D."/>
            <person name="Crawford M."/>
            <person name="Koehrsen M."/>
            <person name="Engels R."/>
            <person name="Montgomery P."/>
            <person name="Pearson M."/>
            <person name="Howarth C."/>
            <person name="Larson L."/>
            <person name="White J."/>
            <person name="O'Leary S."/>
            <person name="Kodira C."/>
            <person name="Zeng Q."/>
            <person name="Yandava C."/>
            <person name="Alvarado L."/>
            <person name="Longcore J."/>
            <person name="James T."/>
        </authorList>
    </citation>
    <scope>NUCLEOTIDE SEQUENCE [LARGE SCALE GENOMIC DNA]</scope>
    <source>
        <strain evidence="2 3">JEL423</strain>
    </source>
</reference>
<evidence type="ECO:0000256" key="1">
    <source>
        <dbReference type="SAM" id="MobiDB-lite"/>
    </source>
</evidence>
<dbReference type="AlphaFoldDB" id="A0A177WAV3"/>
<protein>
    <submittedName>
        <fullName evidence="2">Uncharacterized protein</fullName>
    </submittedName>
</protein>
<dbReference type="Proteomes" id="UP000077115">
    <property type="component" value="Unassembled WGS sequence"/>
</dbReference>
<evidence type="ECO:0000313" key="2">
    <source>
        <dbReference type="EMBL" id="OAJ36916.1"/>
    </source>
</evidence>
<feature type="compositionally biased region" description="Polar residues" evidence="1">
    <location>
        <begin position="81"/>
        <end position="92"/>
    </location>
</feature>
<feature type="compositionally biased region" description="Basic and acidic residues" evidence="1">
    <location>
        <begin position="68"/>
        <end position="80"/>
    </location>
</feature>
<reference evidence="2 3" key="2">
    <citation type="submission" date="2016-05" db="EMBL/GenBank/DDBJ databases">
        <title>Lineage-specific infection strategies underlie the spectrum of fungal disease in amphibians.</title>
        <authorList>
            <person name="Cuomo C.A."/>
            <person name="Farrer R.A."/>
            <person name="James T."/>
            <person name="Longcore J."/>
            <person name="Birren B."/>
        </authorList>
    </citation>
    <scope>NUCLEOTIDE SEQUENCE [LARGE SCALE GENOMIC DNA]</scope>
    <source>
        <strain evidence="2 3">JEL423</strain>
    </source>
</reference>
<dbReference type="VEuPathDB" id="FungiDB:BDEG_21016"/>
<organism evidence="2 3">
    <name type="scientific">Batrachochytrium dendrobatidis (strain JEL423)</name>
    <dbReference type="NCBI Taxonomy" id="403673"/>
    <lineage>
        <taxon>Eukaryota</taxon>
        <taxon>Fungi</taxon>
        <taxon>Fungi incertae sedis</taxon>
        <taxon>Chytridiomycota</taxon>
        <taxon>Chytridiomycota incertae sedis</taxon>
        <taxon>Chytridiomycetes</taxon>
        <taxon>Rhizophydiales</taxon>
        <taxon>Rhizophydiales incertae sedis</taxon>
        <taxon>Batrachochytrium</taxon>
    </lineage>
</organism>
<accession>A0A177WAV3</accession>
<gene>
    <name evidence="2" type="ORF">BDEG_21016</name>
</gene>
<proteinExistence type="predicted"/>
<evidence type="ECO:0000313" key="3">
    <source>
        <dbReference type="Proteomes" id="UP000077115"/>
    </source>
</evidence>
<dbReference type="OrthoDB" id="2163401at2759"/>